<feature type="region of interest" description="Disordered" evidence="1">
    <location>
        <begin position="1"/>
        <end position="41"/>
    </location>
</feature>
<feature type="compositionally biased region" description="Basic and acidic residues" evidence="1">
    <location>
        <begin position="90"/>
        <end position="101"/>
    </location>
</feature>
<feature type="region of interest" description="Disordered" evidence="1">
    <location>
        <begin position="90"/>
        <end position="156"/>
    </location>
</feature>
<evidence type="ECO:0000313" key="3">
    <source>
        <dbReference type="Proteomes" id="UP000178912"/>
    </source>
</evidence>
<protein>
    <submittedName>
        <fullName evidence="2">Uncharacterized protein</fullName>
    </submittedName>
</protein>
<keyword evidence="3" id="KW-1185">Reference proteome</keyword>
<dbReference type="Proteomes" id="UP000178912">
    <property type="component" value="Unassembled WGS sequence"/>
</dbReference>
<dbReference type="AlphaFoldDB" id="A0A1E1KH36"/>
<evidence type="ECO:0000313" key="2">
    <source>
        <dbReference type="EMBL" id="CZS97292.1"/>
    </source>
</evidence>
<reference evidence="3" key="1">
    <citation type="submission" date="2016-03" db="EMBL/GenBank/DDBJ databases">
        <authorList>
            <person name="Guldener U."/>
        </authorList>
    </citation>
    <scope>NUCLEOTIDE SEQUENCE [LARGE SCALE GENOMIC DNA]</scope>
    <source>
        <strain evidence="3">04CH-RAC-A.6.1</strain>
    </source>
</reference>
<gene>
    <name evidence="2" type="ORF">RAG0_06440</name>
</gene>
<proteinExistence type="predicted"/>
<dbReference type="EMBL" id="FJUX01000031">
    <property type="protein sequence ID" value="CZS97292.1"/>
    <property type="molecule type" value="Genomic_DNA"/>
</dbReference>
<name>A0A1E1KH36_9HELO</name>
<evidence type="ECO:0000256" key="1">
    <source>
        <dbReference type="SAM" id="MobiDB-lite"/>
    </source>
</evidence>
<accession>A0A1E1KH36</accession>
<feature type="compositionally biased region" description="Polar residues" evidence="1">
    <location>
        <begin position="105"/>
        <end position="117"/>
    </location>
</feature>
<sequence length="156" mass="17692">MPFDSNITTNSPPHPPPPTFTRRTPGSFRRDTSQMQSERGILTTRKSFFTVSFGASATVNRPNNSSTSSYVKSIYLDSQLQRERANAWLDRRLRSGSRWDAKTSPLASQRSKYTSVSPPQEQQRPQHPPKRMRSLASELYKTLIGPLETQGEHQPT</sequence>
<organism evidence="2 3">
    <name type="scientific">Rhynchosporium agropyri</name>
    <dbReference type="NCBI Taxonomy" id="914238"/>
    <lineage>
        <taxon>Eukaryota</taxon>
        <taxon>Fungi</taxon>
        <taxon>Dikarya</taxon>
        <taxon>Ascomycota</taxon>
        <taxon>Pezizomycotina</taxon>
        <taxon>Leotiomycetes</taxon>
        <taxon>Helotiales</taxon>
        <taxon>Ploettnerulaceae</taxon>
        <taxon>Rhynchosporium</taxon>
    </lineage>
</organism>